<dbReference type="InterPro" id="IPR002119">
    <property type="entry name" value="Histone_H2A"/>
</dbReference>
<feature type="domain" description="Histone H2A C-terminal" evidence="6">
    <location>
        <begin position="90"/>
        <end position="123"/>
    </location>
</feature>
<evidence type="ECO:0000259" key="5">
    <source>
        <dbReference type="Pfam" id="PF00125"/>
    </source>
</evidence>
<evidence type="ECO:0000256" key="3">
    <source>
        <dbReference type="RuleBase" id="RU003767"/>
    </source>
</evidence>
<protein>
    <recommendedName>
        <fullName evidence="3">Histone H2A</fullName>
    </recommendedName>
</protein>
<evidence type="ECO:0000256" key="1">
    <source>
        <dbReference type="ARBA" id="ARBA00010691"/>
    </source>
</evidence>
<accession>A0A1A6A8D8</accession>
<dbReference type="GO" id="GO:0030527">
    <property type="term" value="F:structural constituent of chromatin"/>
    <property type="evidence" value="ECO:0007669"/>
    <property type="project" value="InterPro"/>
</dbReference>
<dbReference type="PANTHER" id="PTHR23430">
    <property type="entry name" value="HISTONE H2A"/>
    <property type="match status" value="1"/>
</dbReference>
<feature type="domain" description="Core Histone H2A/H2B/H3" evidence="5">
    <location>
        <begin position="17"/>
        <end position="87"/>
    </location>
</feature>
<keyword evidence="3" id="KW-0158">Chromosome</keyword>
<keyword evidence="3" id="KW-0544">Nucleosome core</keyword>
<dbReference type="GO" id="GO:0005634">
    <property type="term" value="C:nucleus"/>
    <property type="evidence" value="ECO:0007669"/>
    <property type="project" value="UniProtKB-SubCell"/>
</dbReference>
<dbReference type="GO" id="GO:0003677">
    <property type="term" value="F:DNA binding"/>
    <property type="evidence" value="ECO:0007669"/>
    <property type="project" value="UniProtKB-KW"/>
</dbReference>
<dbReference type="Pfam" id="PF00125">
    <property type="entry name" value="Histone"/>
    <property type="match status" value="1"/>
</dbReference>
<keyword evidence="3" id="KW-0539">Nucleus</keyword>
<dbReference type="AlphaFoldDB" id="A0A1A6A8D8"/>
<dbReference type="SMART" id="SM00414">
    <property type="entry name" value="H2A"/>
    <property type="match status" value="1"/>
</dbReference>
<proteinExistence type="inferred from homology"/>
<reference evidence="7" key="1">
    <citation type="submission" date="2013-07" db="EMBL/GenBank/DDBJ databases">
        <title>The Genome Sequence of Cryptococcus dejecticola CBS10117.</title>
        <authorList>
            <consortium name="The Broad Institute Genome Sequencing Platform"/>
            <person name="Cuomo C."/>
            <person name="Litvintseva A."/>
            <person name="Chen Y."/>
            <person name="Heitman J."/>
            <person name="Sun S."/>
            <person name="Springer D."/>
            <person name="Dromer F."/>
            <person name="Young S.K."/>
            <person name="Zeng Q."/>
            <person name="Gargeya S."/>
            <person name="Fitzgerald M."/>
            <person name="Abouelleil A."/>
            <person name="Alvarado L."/>
            <person name="Berlin A.M."/>
            <person name="Chapman S.B."/>
            <person name="Dewar J."/>
            <person name="Goldberg J."/>
            <person name="Griggs A."/>
            <person name="Gujja S."/>
            <person name="Hansen M."/>
            <person name="Howarth C."/>
            <person name="Imamovic A."/>
            <person name="Larimer J."/>
            <person name="McCowan C."/>
            <person name="Murphy C."/>
            <person name="Pearson M."/>
            <person name="Priest M."/>
            <person name="Roberts A."/>
            <person name="Saif S."/>
            <person name="Shea T."/>
            <person name="Sykes S."/>
            <person name="Wortman J."/>
            <person name="Nusbaum C."/>
            <person name="Birren B."/>
        </authorList>
    </citation>
    <scope>NUCLEOTIDE SEQUENCE [LARGE SCALE GENOMIC DNA]</scope>
    <source>
        <strain evidence="7">CBS 10117</strain>
    </source>
</reference>
<gene>
    <name evidence="7" type="ORF">I303_04042</name>
</gene>
<evidence type="ECO:0000256" key="2">
    <source>
        <dbReference type="ARBA" id="ARBA00022990"/>
    </source>
</evidence>
<dbReference type="EMBL" id="KI894030">
    <property type="protein sequence ID" value="OBR86318.1"/>
    <property type="molecule type" value="Genomic_DNA"/>
</dbReference>
<keyword evidence="2" id="KW-0007">Acetylation</keyword>
<name>A0A1A6A8D8_9TREE</name>
<dbReference type="GO" id="GO:0046982">
    <property type="term" value="F:protein heterodimerization activity"/>
    <property type="evidence" value="ECO:0007669"/>
    <property type="project" value="InterPro"/>
</dbReference>
<dbReference type="InterPro" id="IPR032454">
    <property type="entry name" value="Histone_H2A_C"/>
</dbReference>
<dbReference type="CDD" id="cd00074">
    <property type="entry name" value="HFD_H2A"/>
    <property type="match status" value="1"/>
</dbReference>
<comment type="subunit">
    <text evidence="3">The nucleosome is a histone octamer containing two molecules each of H2A, H2B, H3 and H4 assembled in one H3-H4 heterotetramer and two H2A-H2B heterodimers. The octamer wraps approximately 147 bp of DNA.</text>
</comment>
<dbReference type="STRING" id="1296121.A0A1A6A8D8"/>
<evidence type="ECO:0000259" key="6">
    <source>
        <dbReference type="Pfam" id="PF16211"/>
    </source>
</evidence>
<dbReference type="GO" id="GO:0000786">
    <property type="term" value="C:nucleosome"/>
    <property type="evidence" value="ECO:0007669"/>
    <property type="project" value="UniProtKB-KW"/>
</dbReference>
<dbReference type="Gene3D" id="1.10.20.10">
    <property type="entry name" value="Histone, subunit A"/>
    <property type="match status" value="1"/>
</dbReference>
<keyword evidence="3" id="KW-0238">DNA-binding</keyword>
<organism evidence="7">
    <name type="scientific">Kwoniella dejecticola CBS 10117</name>
    <dbReference type="NCBI Taxonomy" id="1296121"/>
    <lineage>
        <taxon>Eukaryota</taxon>
        <taxon>Fungi</taxon>
        <taxon>Dikarya</taxon>
        <taxon>Basidiomycota</taxon>
        <taxon>Agaricomycotina</taxon>
        <taxon>Tremellomycetes</taxon>
        <taxon>Tremellales</taxon>
        <taxon>Cryptococcaceae</taxon>
        <taxon>Kwoniella</taxon>
    </lineage>
</organism>
<dbReference type="OrthoDB" id="9421954at2759"/>
<dbReference type="Pfam" id="PF16211">
    <property type="entry name" value="Histone_H2A_C"/>
    <property type="match status" value="1"/>
</dbReference>
<dbReference type="PRINTS" id="PR00620">
    <property type="entry name" value="HISTONEH2A"/>
</dbReference>
<comment type="similarity">
    <text evidence="1 3">Belongs to the histone H2A family.</text>
</comment>
<evidence type="ECO:0000313" key="7">
    <source>
        <dbReference type="EMBL" id="OBR86318.1"/>
    </source>
</evidence>
<dbReference type="SUPFAM" id="SSF47113">
    <property type="entry name" value="Histone-fold"/>
    <property type="match status" value="1"/>
</dbReference>
<feature type="compositionally biased region" description="Basic and acidic residues" evidence="4">
    <location>
        <begin position="115"/>
        <end position="128"/>
    </location>
</feature>
<evidence type="ECO:0000256" key="4">
    <source>
        <dbReference type="SAM" id="MobiDB-lite"/>
    </source>
</evidence>
<feature type="region of interest" description="Disordered" evidence="4">
    <location>
        <begin position="115"/>
        <end position="142"/>
    </location>
</feature>
<comment type="subcellular location">
    <subcellularLocation>
        <location evidence="3">Nucleus</location>
    </subcellularLocation>
</comment>
<dbReference type="InterPro" id="IPR007125">
    <property type="entry name" value="H2A/H2B/H3"/>
</dbReference>
<dbReference type="InterPro" id="IPR009072">
    <property type="entry name" value="Histone-fold"/>
</dbReference>
<sequence length="161" mass="18365">MPTEYVRQGCGTKKSIRSGLTFPVTRVRRHFVKKEYAHRVDWSAAVYLAAVLEYLVCELVELAGTAASERKFGKKRITPRHVQLAVKGDEELDKLLQKVFIAEGGVRPFIHETLMPKDDKSKSNRRESTQSTMTQTEIEESGPGEQITHYFLLRECKTVSH</sequence>
<dbReference type="VEuPathDB" id="FungiDB:I303_04042"/>